<accession>A0A9W9CGU0</accession>
<organism evidence="5 6">
    <name type="scientific">Didymosphaeria variabile</name>
    <dbReference type="NCBI Taxonomy" id="1932322"/>
    <lineage>
        <taxon>Eukaryota</taxon>
        <taxon>Fungi</taxon>
        <taxon>Dikarya</taxon>
        <taxon>Ascomycota</taxon>
        <taxon>Pezizomycotina</taxon>
        <taxon>Dothideomycetes</taxon>
        <taxon>Pleosporomycetidae</taxon>
        <taxon>Pleosporales</taxon>
        <taxon>Massarineae</taxon>
        <taxon>Didymosphaeriaceae</taxon>
        <taxon>Didymosphaeria</taxon>
    </lineage>
</organism>
<dbReference type="GO" id="GO:0016491">
    <property type="term" value="F:oxidoreductase activity"/>
    <property type="evidence" value="ECO:0007669"/>
    <property type="project" value="UniProtKB-KW"/>
</dbReference>
<comment type="similarity">
    <text evidence="1 4">Belongs to the short-chain dehydrogenases/reductases (SDR) family.</text>
</comment>
<dbReference type="RefSeq" id="XP_056077152.1">
    <property type="nucleotide sequence ID" value="XM_056210330.1"/>
</dbReference>
<dbReference type="OrthoDB" id="1274115at2759"/>
<dbReference type="InterPro" id="IPR051911">
    <property type="entry name" value="SDR_oxidoreductase"/>
</dbReference>
<dbReference type="PANTHER" id="PTHR43976">
    <property type="entry name" value="SHORT CHAIN DEHYDROGENASE"/>
    <property type="match status" value="1"/>
</dbReference>
<keyword evidence="2" id="KW-0521">NADP</keyword>
<proteinExistence type="inferred from homology"/>
<evidence type="ECO:0000256" key="4">
    <source>
        <dbReference type="RuleBase" id="RU000363"/>
    </source>
</evidence>
<evidence type="ECO:0008006" key="7">
    <source>
        <dbReference type="Google" id="ProtNLM"/>
    </source>
</evidence>
<dbReference type="Gene3D" id="3.40.50.720">
    <property type="entry name" value="NAD(P)-binding Rossmann-like Domain"/>
    <property type="match status" value="1"/>
</dbReference>
<dbReference type="InterPro" id="IPR020904">
    <property type="entry name" value="Sc_DH/Rdtase_CS"/>
</dbReference>
<dbReference type="SUPFAM" id="SSF51735">
    <property type="entry name" value="NAD(P)-binding Rossmann-fold domains"/>
    <property type="match status" value="1"/>
</dbReference>
<dbReference type="PRINTS" id="PR00081">
    <property type="entry name" value="GDHRDH"/>
</dbReference>
<evidence type="ECO:0000256" key="1">
    <source>
        <dbReference type="ARBA" id="ARBA00006484"/>
    </source>
</evidence>
<dbReference type="PRINTS" id="PR00080">
    <property type="entry name" value="SDRFAMILY"/>
</dbReference>
<keyword evidence="3" id="KW-0560">Oxidoreductase</keyword>
<dbReference type="EMBL" id="JAPEUX010000001">
    <property type="protein sequence ID" value="KAJ4360950.1"/>
    <property type="molecule type" value="Genomic_DNA"/>
</dbReference>
<dbReference type="AlphaFoldDB" id="A0A9W9CGU0"/>
<evidence type="ECO:0000313" key="5">
    <source>
        <dbReference type="EMBL" id="KAJ4360950.1"/>
    </source>
</evidence>
<comment type="caution">
    <text evidence="5">The sequence shown here is derived from an EMBL/GenBank/DDBJ whole genome shotgun (WGS) entry which is preliminary data.</text>
</comment>
<evidence type="ECO:0000313" key="6">
    <source>
        <dbReference type="Proteomes" id="UP001140513"/>
    </source>
</evidence>
<sequence>MAPKTWLITGCTSGFGADFVREALKRGDKAIATGRGDISRLSTLKEAGAHVYTLDVTSPSETINATVAEMIEEVGDIDVLVNNAGYLQMGLVGELELQAWRDIFETNFFGSLKMTQALLPHFRSRKAGDIVFIGSIYGLTGISGGVSYSATKFALEGLHDALRQECAPFGIRSLMFEPGVCRTEVCKTGAQHLDTAPKKEVEELAPMRNFVTALNTALQGNEVGDPKKVVKIMVDMVRGEGVAEGKEVPDRLTLGSDALIAVQPKQETMVKQWDEWKDVILSTDCDDVAGREEPEYVKMIRSVS</sequence>
<dbReference type="PANTHER" id="PTHR43976:SF16">
    <property type="entry name" value="SHORT-CHAIN DEHYDROGENASE_REDUCTASE FAMILY PROTEIN"/>
    <property type="match status" value="1"/>
</dbReference>
<name>A0A9W9CGU0_9PLEO</name>
<keyword evidence="6" id="KW-1185">Reference proteome</keyword>
<reference evidence="5" key="1">
    <citation type="submission" date="2022-10" db="EMBL/GenBank/DDBJ databases">
        <title>Tapping the CABI collections for fungal endophytes: first genome assemblies for Collariella, Neodidymelliopsis, Ascochyta clinopodiicola, Didymella pomorum, Didymosphaeria variabile, Neocosmospora piperis and Neocucurbitaria cava.</title>
        <authorList>
            <person name="Hill R."/>
        </authorList>
    </citation>
    <scope>NUCLEOTIDE SEQUENCE</scope>
    <source>
        <strain evidence="5">IMI 356815</strain>
    </source>
</reference>
<dbReference type="CDD" id="cd05374">
    <property type="entry name" value="17beta-HSD-like_SDR_c"/>
    <property type="match status" value="1"/>
</dbReference>
<gene>
    <name evidence="5" type="ORF">N0V89_001519</name>
</gene>
<evidence type="ECO:0000256" key="2">
    <source>
        <dbReference type="ARBA" id="ARBA00022857"/>
    </source>
</evidence>
<dbReference type="Pfam" id="PF00106">
    <property type="entry name" value="adh_short"/>
    <property type="match status" value="1"/>
</dbReference>
<evidence type="ECO:0000256" key="3">
    <source>
        <dbReference type="ARBA" id="ARBA00023002"/>
    </source>
</evidence>
<dbReference type="Proteomes" id="UP001140513">
    <property type="component" value="Unassembled WGS sequence"/>
</dbReference>
<dbReference type="PROSITE" id="PS00061">
    <property type="entry name" value="ADH_SHORT"/>
    <property type="match status" value="1"/>
</dbReference>
<dbReference type="InterPro" id="IPR002347">
    <property type="entry name" value="SDR_fam"/>
</dbReference>
<dbReference type="GeneID" id="80905049"/>
<protein>
    <recommendedName>
        <fullName evidence="7">NAD(P)-binding protein</fullName>
    </recommendedName>
</protein>
<dbReference type="InterPro" id="IPR036291">
    <property type="entry name" value="NAD(P)-bd_dom_sf"/>
</dbReference>